<dbReference type="Gene3D" id="3.40.1500.20">
    <property type="match status" value="1"/>
</dbReference>
<dbReference type="RefSeq" id="WP_348391288.1">
    <property type="nucleotide sequence ID" value="NZ_CP134145.1"/>
</dbReference>
<organism evidence="1 2">
    <name type="scientific">Thalassotalea psychrophila</name>
    <dbReference type="NCBI Taxonomy" id="3065647"/>
    <lineage>
        <taxon>Bacteria</taxon>
        <taxon>Pseudomonadati</taxon>
        <taxon>Pseudomonadota</taxon>
        <taxon>Gammaproteobacteria</taxon>
        <taxon>Alteromonadales</taxon>
        <taxon>Colwelliaceae</taxon>
        <taxon>Thalassotalea</taxon>
    </lineage>
</organism>
<evidence type="ECO:0008006" key="3">
    <source>
        <dbReference type="Google" id="ProtNLM"/>
    </source>
</evidence>
<reference evidence="2" key="1">
    <citation type="submission" date="2023-09" db="EMBL/GenBank/DDBJ databases">
        <authorList>
            <person name="Li S."/>
            <person name="Li X."/>
            <person name="Zhang C."/>
            <person name="Zhao Z."/>
        </authorList>
    </citation>
    <scope>NUCLEOTIDE SEQUENCE [LARGE SCALE GENOMIC DNA]</scope>
    <source>
        <strain evidence="2">SQ149</strain>
    </source>
</reference>
<dbReference type="PANTHER" id="PTHR34685:SF2">
    <property type="entry name" value="RED CHLOROPHYLL CATABOLITE REDUCTASE, CHLOROPLASTIC"/>
    <property type="match status" value="1"/>
</dbReference>
<sequence length="280" mass="32171">MTAQKKSMITEEFARHIESGLKQDTSETYNEVLALRDDIWDYISSELDFEEDLGCSDIAEFSDLEGNKLGRMRNFTGAKDTPVDWVIHSDIGQPENTFTNIHLTFWMKDCTDVPHLGMAFGTLPEAFFYIDLMPRYELVTHPEHVEKYYDDLNPIVMDFHKALFSDSVAPFNAQMPFIRASLSPCAIAGVTPLSFFQAQAKDRIWTIVKQWVELVKNAKKDDNKIACDERRHRDYQQRKSIVYLDPANPIAERLVGKDAADRLVRILAGEERNGQPYSHD</sequence>
<dbReference type="PANTHER" id="PTHR34685">
    <property type="entry name" value="RED CHLOROPHYLL CATABOLITE REDUCTASE, CHLOROPLASTIC"/>
    <property type="match status" value="1"/>
</dbReference>
<keyword evidence="2" id="KW-1185">Reference proteome</keyword>
<name>A0ABY9TWS3_9GAMM</name>
<dbReference type="Proteomes" id="UP001258994">
    <property type="component" value="Chromosome"/>
</dbReference>
<dbReference type="EMBL" id="CP134145">
    <property type="protein sequence ID" value="WNC72169.1"/>
    <property type="molecule type" value="Genomic_DNA"/>
</dbReference>
<evidence type="ECO:0000313" key="1">
    <source>
        <dbReference type="EMBL" id="WNC72169.1"/>
    </source>
</evidence>
<dbReference type="InterPro" id="IPR009439">
    <property type="entry name" value="RCC_reductase"/>
</dbReference>
<protein>
    <recommendedName>
        <fullName evidence="3">Red chlorophyll catabolite reductase</fullName>
    </recommendedName>
</protein>
<dbReference type="Pfam" id="PF06405">
    <property type="entry name" value="RCC_reductase"/>
    <property type="match status" value="1"/>
</dbReference>
<accession>A0ABY9TWS3</accession>
<evidence type="ECO:0000313" key="2">
    <source>
        <dbReference type="Proteomes" id="UP001258994"/>
    </source>
</evidence>
<gene>
    <name evidence="1" type="ORF">RGQ13_18915</name>
</gene>
<proteinExistence type="predicted"/>